<keyword evidence="1" id="KW-0808">Transferase</keyword>
<protein>
    <submittedName>
        <fullName evidence="4">N-acetyltransferase</fullName>
    </submittedName>
</protein>
<dbReference type="Gene3D" id="3.40.630.30">
    <property type="match status" value="1"/>
</dbReference>
<dbReference type="InterPro" id="IPR016181">
    <property type="entry name" value="Acyl_CoA_acyltransferase"/>
</dbReference>
<evidence type="ECO:0000256" key="2">
    <source>
        <dbReference type="ARBA" id="ARBA00023315"/>
    </source>
</evidence>
<accession>A0ABQ2M813</accession>
<name>A0ABQ2M813_9ACTN</name>
<evidence type="ECO:0000313" key="5">
    <source>
        <dbReference type="Proteomes" id="UP000631535"/>
    </source>
</evidence>
<feature type="domain" description="N-acetyltransferase" evidence="3">
    <location>
        <begin position="1"/>
        <end position="148"/>
    </location>
</feature>
<dbReference type="Pfam" id="PF00583">
    <property type="entry name" value="Acetyltransf_1"/>
    <property type="match status" value="1"/>
</dbReference>
<dbReference type="PANTHER" id="PTHR43877">
    <property type="entry name" value="AMINOALKYLPHOSPHONATE N-ACETYLTRANSFERASE-RELATED-RELATED"/>
    <property type="match status" value="1"/>
</dbReference>
<organism evidence="4 5">
    <name type="scientific">Streptomyces daqingensis</name>
    <dbReference type="NCBI Taxonomy" id="1472640"/>
    <lineage>
        <taxon>Bacteria</taxon>
        <taxon>Bacillati</taxon>
        <taxon>Actinomycetota</taxon>
        <taxon>Actinomycetes</taxon>
        <taxon>Kitasatosporales</taxon>
        <taxon>Streptomycetaceae</taxon>
        <taxon>Streptomyces</taxon>
    </lineage>
</organism>
<dbReference type="InterPro" id="IPR000182">
    <property type="entry name" value="GNAT_dom"/>
</dbReference>
<reference evidence="5" key="1">
    <citation type="journal article" date="2019" name="Int. J. Syst. Evol. Microbiol.">
        <title>The Global Catalogue of Microorganisms (GCM) 10K type strain sequencing project: providing services to taxonomists for standard genome sequencing and annotation.</title>
        <authorList>
            <consortium name="The Broad Institute Genomics Platform"/>
            <consortium name="The Broad Institute Genome Sequencing Center for Infectious Disease"/>
            <person name="Wu L."/>
            <person name="Ma J."/>
        </authorList>
    </citation>
    <scope>NUCLEOTIDE SEQUENCE [LARGE SCALE GENOMIC DNA]</scope>
    <source>
        <strain evidence="5">CGMCC 4.7178</strain>
    </source>
</reference>
<proteinExistence type="predicted"/>
<dbReference type="SUPFAM" id="SSF55729">
    <property type="entry name" value="Acyl-CoA N-acyltransferases (Nat)"/>
    <property type="match status" value="1"/>
</dbReference>
<keyword evidence="2" id="KW-0012">Acyltransferase</keyword>
<evidence type="ECO:0000313" key="4">
    <source>
        <dbReference type="EMBL" id="GGO47961.1"/>
    </source>
</evidence>
<dbReference type="PANTHER" id="PTHR43877:SF1">
    <property type="entry name" value="ACETYLTRANSFERASE"/>
    <property type="match status" value="1"/>
</dbReference>
<dbReference type="Proteomes" id="UP000631535">
    <property type="component" value="Unassembled WGS sequence"/>
</dbReference>
<dbReference type="PROSITE" id="PS51186">
    <property type="entry name" value="GNAT"/>
    <property type="match status" value="1"/>
</dbReference>
<keyword evidence="5" id="KW-1185">Reference proteome</keyword>
<evidence type="ECO:0000256" key="1">
    <source>
        <dbReference type="ARBA" id="ARBA00022679"/>
    </source>
</evidence>
<dbReference type="InterPro" id="IPR050832">
    <property type="entry name" value="Bact_Acetyltransf"/>
</dbReference>
<evidence type="ECO:0000259" key="3">
    <source>
        <dbReference type="PROSITE" id="PS51186"/>
    </source>
</evidence>
<dbReference type="CDD" id="cd04301">
    <property type="entry name" value="NAT_SF"/>
    <property type="match status" value="1"/>
</dbReference>
<gene>
    <name evidence="4" type="ORF">GCM10012287_21830</name>
</gene>
<comment type="caution">
    <text evidence="4">The sequence shown here is derived from an EMBL/GenBank/DDBJ whole genome shotgun (WGS) entry which is preliminary data.</text>
</comment>
<dbReference type="RefSeq" id="WP_189036904.1">
    <property type="nucleotide sequence ID" value="NZ_BMMP01000006.1"/>
</dbReference>
<dbReference type="EMBL" id="BMMP01000006">
    <property type="protein sequence ID" value="GGO47961.1"/>
    <property type="molecule type" value="Genomic_DNA"/>
</dbReference>
<sequence length="155" mass="16637">MLIRPAEADEAELLTELALRSKAYWGYDNAFMAACREELTVRPDEVAQRRIIVAEHDGVVVGFASLDGDPPKGAVGMMFVDPECIGRGVGRLLLERILAAARRTGFLLLAIDADPNAEDFYLAMGAVRVGTAPSGSIPGRVLPLLELAVDEPTTT</sequence>